<keyword evidence="2" id="KW-1185">Reference proteome</keyword>
<dbReference type="AlphaFoldDB" id="A0A1M7YCQ9"/>
<evidence type="ECO:0000313" key="2">
    <source>
        <dbReference type="Proteomes" id="UP000184603"/>
    </source>
</evidence>
<organism evidence="1 2">
    <name type="scientific">Desulfopila aestuarii DSM 18488</name>
    <dbReference type="NCBI Taxonomy" id="1121416"/>
    <lineage>
        <taxon>Bacteria</taxon>
        <taxon>Pseudomonadati</taxon>
        <taxon>Thermodesulfobacteriota</taxon>
        <taxon>Desulfobulbia</taxon>
        <taxon>Desulfobulbales</taxon>
        <taxon>Desulfocapsaceae</taxon>
        <taxon>Desulfopila</taxon>
    </lineage>
</organism>
<gene>
    <name evidence="1" type="ORF">SAMN02745220_03430</name>
</gene>
<reference evidence="1 2" key="1">
    <citation type="submission" date="2016-12" db="EMBL/GenBank/DDBJ databases">
        <authorList>
            <person name="Song W.-J."/>
            <person name="Kurnit D.M."/>
        </authorList>
    </citation>
    <scope>NUCLEOTIDE SEQUENCE [LARGE SCALE GENOMIC DNA]</scope>
    <source>
        <strain evidence="1 2">DSM 18488</strain>
    </source>
</reference>
<dbReference type="STRING" id="1121416.SAMN02745220_03430"/>
<name>A0A1M7YCQ9_9BACT</name>
<protein>
    <submittedName>
        <fullName evidence="1">Uncharacterized protein</fullName>
    </submittedName>
</protein>
<sequence length="103" mass="11886">MVDQGRGQEKYKIFRYLINRRILIRQNISSEEKEKGCIIKISSVQEQVARDIHQNRFKGVEVIIMSAHVGRLLLGVAGDIWVNPFLKVNSCAVVQLLIRRILK</sequence>
<accession>A0A1M7YCQ9</accession>
<dbReference type="Proteomes" id="UP000184603">
    <property type="component" value="Unassembled WGS sequence"/>
</dbReference>
<proteinExistence type="predicted"/>
<dbReference type="EMBL" id="FRFE01000018">
    <property type="protein sequence ID" value="SHO50424.1"/>
    <property type="molecule type" value="Genomic_DNA"/>
</dbReference>
<evidence type="ECO:0000313" key="1">
    <source>
        <dbReference type="EMBL" id="SHO50424.1"/>
    </source>
</evidence>